<dbReference type="AlphaFoldDB" id="A0AAD8JMC9"/>
<comment type="similarity">
    <text evidence="1">Belongs to the helicase family.</text>
</comment>
<dbReference type="GO" id="GO:0006281">
    <property type="term" value="P:DNA repair"/>
    <property type="evidence" value="ECO:0007669"/>
    <property type="project" value="UniProtKB-KW"/>
</dbReference>
<feature type="region of interest" description="Disordered" evidence="2">
    <location>
        <begin position="1"/>
        <end position="28"/>
    </location>
</feature>
<dbReference type="EMBL" id="JAUIZM010000001">
    <property type="protein sequence ID" value="KAK1405177.1"/>
    <property type="molecule type" value="Genomic_DNA"/>
</dbReference>
<dbReference type="Pfam" id="PF14214">
    <property type="entry name" value="Helitron_like_N"/>
    <property type="match status" value="1"/>
</dbReference>
<dbReference type="InterPro" id="IPR010285">
    <property type="entry name" value="DNA_helicase_pif1-like_DEAD"/>
</dbReference>
<keyword evidence="1" id="KW-0234">DNA repair</keyword>
<dbReference type="Proteomes" id="UP001237642">
    <property type="component" value="Unassembled WGS sequence"/>
</dbReference>
<evidence type="ECO:0000313" key="5">
    <source>
        <dbReference type="EMBL" id="KAK1405177.1"/>
    </source>
</evidence>
<gene>
    <name evidence="5" type="ORF">POM88_004782</name>
</gene>
<evidence type="ECO:0000259" key="3">
    <source>
        <dbReference type="Pfam" id="PF05970"/>
    </source>
</evidence>
<dbReference type="PANTHER" id="PTHR45786:SF74">
    <property type="entry name" value="ATP-DEPENDENT DNA HELICASE"/>
    <property type="match status" value="1"/>
</dbReference>
<protein>
    <recommendedName>
        <fullName evidence="1">ATP-dependent DNA helicase</fullName>
        <ecNumber evidence="1">5.6.2.3</ecNumber>
    </recommendedName>
</protein>
<dbReference type="EC" id="5.6.2.3" evidence="1"/>
<evidence type="ECO:0000256" key="1">
    <source>
        <dbReference type="RuleBase" id="RU363044"/>
    </source>
</evidence>
<dbReference type="GO" id="GO:0043139">
    <property type="term" value="F:5'-3' DNA helicase activity"/>
    <property type="evidence" value="ECO:0007669"/>
    <property type="project" value="UniProtKB-EC"/>
</dbReference>
<feature type="domain" description="DNA helicase Pif1-like DEAD-box helicase" evidence="3">
    <location>
        <begin position="605"/>
        <end position="655"/>
    </location>
</feature>
<feature type="compositionally biased region" description="Polar residues" evidence="2">
    <location>
        <begin position="15"/>
        <end position="25"/>
    </location>
</feature>
<proteinExistence type="inferred from homology"/>
<dbReference type="GO" id="GO:0006310">
    <property type="term" value="P:DNA recombination"/>
    <property type="evidence" value="ECO:0007669"/>
    <property type="project" value="UniProtKB-KW"/>
</dbReference>
<comment type="cofactor">
    <cofactor evidence="1">
        <name>Mg(2+)</name>
        <dbReference type="ChEBI" id="CHEBI:18420"/>
    </cofactor>
</comment>
<dbReference type="GO" id="GO:0000723">
    <property type="term" value="P:telomere maintenance"/>
    <property type="evidence" value="ECO:0007669"/>
    <property type="project" value="InterPro"/>
</dbReference>
<keyword evidence="6" id="KW-1185">Reference proteome</keyword>
<dbReference type="GO" id="GO:0016787">
    <property type="term" value="F:hydrolase activity"/>
    <property type="evidence" value="ECO:0007669"/>
    <property type="project" value="UniProtKB-KW"/>
</dbReference>
<keyword evidence="1" id="KW-0227">DNA damage</keyword>
<comment type="caution">
    <text evidence="5">The sequence shown here is derived from an EMBL/GenBank/DDBJ whole genome shotgun (WGS) entry which is preliminary data.</text>
</comment>
<evidence type="ECO:0000256" key="2">
    <source>
        <dbReference type="SAM" id="MobiDB-lite"/>
    </source>
</evidence>
<name>A0AAD8JMC9_9APIA</name>
<reference evidence="5" key="1">
    <citation type="submission" date="2023-02" db="EMBL/GenBank/DDBJ databases">
        <title>Genome of toxic invasive species Heracleum sosnowskyi carries increased number of genes despite the absence of recent whole-genome duplications.</title>
        <authorList>
            <person name="Schelkunov M."/>
            <person name="Shtratnikova V."/>
            <person name="Makarenko M."/>
            <person name="Klepikova A."/>
            <person name="Omelchenko D."/>
            <person name="Novikova G."/>
            <person name="Obukhova E."/>
            <person name="Bogdanov V."/>
            <person name="Penin A."/>
            <person name="Logacheva M."/>
        </authorList>
    </citation>
    <scope>NUCLEOTIDE SEQUENCE</scope>
    <source>
        <strain evidence="5">Hsosn_3</strain>
        <tissue evidence="5">Leaf</tissue>
    </source>
</reference>
<accession>A0AAD8JMC9</accession>
<organism evidence="5 6">
    <name type="scientific">Heracleum sosnowskyi</name>
    <dbReference type="NCBI Taxonomy" id="360622"/>
    <lineage>
        <taxon>Eukaryota</taxon>
        <taxon>Viridiplantae</taxon>
        <taxon>Streptophyta</taxon>
        <taxon>Embryophyta</taxon>
        <taxon>Tracheophyta</taxon>
        <taxon>Spermatophyta</taxon>
        <taxon>Magnoliopsida</taxon>
        <taxon>eudicotyledons</taxon>
        <taxon>Gunneridae</taxon>
        <taxon>Pentapetalae</taxon>
        <taxon>asterids</taxon>
        <taxon>campanulids</taxon>
        <taxon>Apiales</taxon>
        <taxon>Apiaceae</taxon>
        <taxon>Apioideae</taxon>
        <taxon>apioid superclade</taxon>
        <taxon>Tordylieae</taxon>
        <taxon>Tordyliinae</taxon>
        <taxon>Heracleum</taxon>
    </lineage>
</organism>
<keyword evidence="1" id="KW-0347">Helicase</keyword>
<dbReference type="PANTHER" id="PTHR45786">
    <property type="entry name" value="DNA BINDING PROTEIN-LIKE"/>
    <property type="match status" value="1"/>
</dbReference>
<dbReference type="InterPro" id="IPR025476">
    <property type="entry name" value="Helitron_helicase-like"/>
</dbReference>
<keyword evidence="1" id="KW-0067">ATP-binding</keyword>
<keyword evidence="1" id="KW-0378">Hydrolase</keyword>
<reference evidence="5" key="2">
    <citation type="submission" date="2023-05" db="EMBL/GenBank/DDBJ databases">
        <authorList>
            <person name="Schelkunov M.I."/>
        </authorList>
    </citation>
    <scope>NUCLEOTIDE SEQUENCE</scope>
    <source>
        <strain evidence="5">Hsosn_3</strain>
        <tissue evidence="5">Leaf</tissue>
    </source>
</reference>
<sequence>MKKAEDDENERSWHLFTSENMNQGYNKKDRRRKMLNKENVFCQPTNGSTATLSPLTRLVRCNEGNSGTSVSKITTPSFGPPLDSTPLSNITNRTKSRYKETASGCKGNSKVISSDRPIFEDGICMNDDERNAIHVDYIGSRSTNFAGHGSSTFSPPGSSTPLSNVTNIGSSLPVKRKHSTLQCKFTSLHTARNLFQHDFQVDQQEINDDLYDDQIENSRINDVSDTDDDFDPDLYSDDFTDVDNEADTDFENEYGNQHQVQSRNHIPEEYCSLGGPDVKCSKCNARMWKEERVNKNVTKRTPIFSLCCKKGDVKLPPSPPTPNYLLQLYNNEVVEGLIHMLDQTNELVQKFRTARDRFESDHLVDLKVELKVCRSESGRVNHISPSDEVAGIMVNSTDNLGPNRDIIVQKKVGGGFKRVSYIHPKLMALQYPILFPNGEDGYHNKIRFQSAELDSDKERDMISMKDYYSYRFQVRENEGMTPRLGGRVFKLKLDQLVTDIKKKNYFGVCVGVMYVVEFQKRGLPHNPKSPCMKDFKCIRHFPKKYCARTMFDDITDLGNLWQCQWRHMVDDILLKRRNMNKDQTLILNDKQLQFYALAEIDDLLRSIGKSRLWNICKIFVLTKNMRLNVGHSDNEVQELIKFAQWVLDIGDGKVHPPTNLISEIHEDDVLIPPEFCDLNNENSVKNMIKSTYPDFIQNCKNPKYLSERAILTPTNQTIGHLNSLIVEKLPGESVSYYSVDSAEDFGGTEDDLNSAFPVEYLNSINIPGSPTNITQNVVYKEVFYALPRS</sequence>
<comment type="catalytic activity">
    <reaction evidence="1">
        <text>ATP + H2O = ADP + phosphate + H(+)</text>
        <dbReference type="Rhea" id="RHEA:13065"/>
        <dbReference type="ChEBI" id="CHEBI:15377"/>
        <dbReference type="ChEBI" id="CHEBI:15378"/>
        <dbReference type="ChEBI" id="CHEBI:30616"/>
        <dbReference type="ChEBI" id="CHEBI:43474"/>
        <dbReference type="ChEBI" id="CHEBI:456216"/>
        <dbReference type="EC" id="5.6.2.3"/>
    </reaction>
</comment>
<feature type="compositionally biased region" description="Polar residues" evidence="2">
    <location>
        <begin position="65"/>
        <end position="77"/>
    </location>
</feature>
<keyword evidence="1" id="KW-0233">DNA recombination</keyword>
<feature type="domain" description="Helitron helicase-like" evidence="4">
    <location>
        <begin position="482"/>
        <end position="525"/>
    </location>
</feature>
<evidence type="ECO:0000259" key="4">
    <source>
        <dbReference type="Pfam" id="PF14214"/>
    </source>
</evidence>
<dbReference type="Pfam" id="PF05970">
    <property type="entry name" value="PIF1"/>
    <property type="match status" value="1"/>
</dbReference>
<evidence type="ECO:0000313" key="6">
    <source>
        <dbReference type="Proteomes" id="UP001237642"/>
    </source>
</evidence>
<feature type="region of interest" description="Disordered" evidence="2">
    <location>
        <begin position="65"/>
        <end position="89"/>
    </location>
</feature>
<keyword evidence="1" id="KW-0547">Nucleotide-binding</keyword>
<dbReference type="GO" id="GO:0005524">
    <property type="term" value="F:ATP binding"/>
    <property type="evidence" value="ECO:0007669"/>
    <property type="project" value="UniProtKB-KW"/>
</dbReference>